<dbReference type="InterPro" id="IPR029044">
    <property type="entry name" value="Nucleotide-diphossugar_trans"/>
</dbReference>
<dbReference type="PANTHER" id="PTHR48090:SF10">
    <property type="entry name" value="GLUCOSYL-3-PHOSPHOGLYCERATE SYNTHASE"/>
    <property type="match status" value="1"/>
</dbReference>
<dbReference type="Gene3D" id="3.90.550.10">
    <property type="entry name" value="Spore Coat Polysaccharide Biosynthesis Protein SpsA, Chain A"/>
    <property type="match status" value="1"/>
</dbReference>
<comment type="catalytic activity">
    <reaction evidence="10">
        <text>an NDP-alpha-D-glucose + (2R)-3-phosphoglycerate = (2R)-2-O-(alpha-D-glucopyranosyl)-3-phospho-glycerate + a ribonucleoside 5'-diphosphate + H(+)</text>
        <dbReference type="Rhea" id="RHEA:47244"/>
        <dbReference type="ChEBI" id="CHEBI:15378"/>
        <dbReference type="ChEBI" id="CHEBI:57930"/>
        <dbReference type="ChEBI" id="CHEBI:58272"/>
        <dbReference type="ChEBI" id="CHEBI:62600"/>
        <dbReference type="ChEBI" id="CHEBI:76533"/>
        <dbReference type="EC" id="2.4.1.266"/>
    </reaction>
    <physiologicalReaction direction="left-to-right" evidence="10">
        <dbReference type="Rhea" id="RHEA:47245"/>
    </physiologicalReaction>
</comment>
<feature type="domain" description="Glycosyltransferase 2-like" evidence="12">
    <location>
        <begin position="19"/>
        <end position="138"/>
    </location>
</feature>
<sequence length="279" mass="30025">MSPHAHGRHPLGQRRVAAIIAAHNVGHDVATTVRSCRAIPGVDLIVVVDDGSDDDTGHQARLAGAVVVRHSVPRGRASARETGVKVAAMRDRADGPQRLLLFLSADVGESAVEASTLVEAVMGGDVDCAVAAPVPEEGQRRSLAANLATAAIRRATGWESRAPLSEMRCFTRDALNTAMPFANGYGLEVGMTIDMLSAGMSMAELPCSFTHSGADETVGYLNRKQRYADVLWTIANRRLRRVHLPVAQRREAARQQVEGHPYPRPASVRDAEPLFEESQ</sequence>
<comment type="similarity">
    <text evidence="3">Belongs to the glycosyltransferase 2 family.</text>
</comment>
<evidence type="ECO:0000259" key="12">
    <source>
        <dbReference type="Pfam" id="PF00535"/>
    </source>
</evidence>
<dbReference type="Pfam" id="PF00535">
    <property type="entry name" value="Glycos_transf_2"/>
    <property type="match status" value="1"/>
</dbReference>
<dbReference type="EC" id="2.4.1.266" evidence="7"/>
<proteinExistence type="inferred from homology"/>
<dbReference type="SUPFAM" id="SSF53448">
    <property type="entry name" value="Nucleotide-diphospho-sugar transferases"/>
    <property type="match status" value="1"/>
</dbReference>
<evidence type="ECO:0000256" key="9">
    <source>
        <dbReference type="ARBA" id="ARBA00048689"/>
    </source>
</evidence>
<dbReference type="InterPro" id="IPR001173">
    <property type="entry name" value="Glyco_trans_2-like"/>
</dbReference>
<dbReference type="EMBL" id="RQZF01000002">
    <property type="protein sequence ID" value="RRC95960.1"/>
    <property type="molecule type" value="Genomic_DNA"/>
</dbReference>
<comment type="cofactor">
    <cofactor evidence="2">
        <name>Mg(2+)</name>
        <dbReference type="ChEBI" id="CHEBI:18420"/>
    </cofactor>
</comment>
<evidence type="ECO:0000256" key="10">
    <source>
        <dbReference type="ARBA" id="ARBA00048997"/>
    </source>
</evidence>
<feature type="region of interest" description="Disordered" evidence="11">
    <location>
        <begin position="249"/>
        <end position="279"/>
    </location>
</feature>
<evidence type="ECO:0000313" key="13">
    <source>
        <dbReference type="EMBL" id="RRC95960.1"/>
    </source>
</evidence>
<comment type="cofactor">
    <cofactor evidence="1">
        <name>Mn(2+)</name>
        <dbReference type="ChEBI" id="CHEBI:29035"/>
    </cofactor>
</comment>
<keyword evidence="14" id="KW-1185">Reference proteome</keyword>
<dbReference type="GO" id="GO:0016757">
    <property type="term" value="F:glycosyltransferase activity"/>
    <property type="evidence" value="ECO:0007669"/>
    <property type="project" value="UniProtKB-KW"/>
</dbReference>
<evidence type="ECO:0000256" key="7">
    <source>
        <dbReference type="ARBA" id="ARBA00039022"/>
    </source>
</evidence>
<evidence type="ECO:0000256" key="3">
    <source>
        <dbReference type="ARBA" id="ARBA00006739"/>
    </source>
</evidence>
<evidence type="ECO:0000256" key="5">
    <source>
        <dbReference type="ARBA" id="ARBA00022679"/>
    </source>
</evidence>
<evidence type="ECO:0000256" key="4">
    <source>
        <dbReference type="ARBA" id="ARBA00022676"/>
    </source>
</evidence>
<dbReference type="InterPro" id="IPR050256">
    <property type="entry name" value="Glycosyltransferase_2"/>
</dbReference>
<name>A0A3P1SGB2_9ACTO</name>
<comment type="catalytic activity">
    <reaction evidence="9">
        <text>(2R)-3-phosphoglycerate + UDP-alpha-D-glucose = (2R)-2-O-(alpha-D-glucopyranosyl)-3-phospho-glycerate + UDP + H(+)</text>
        <dbReference type="Rhea" id="RHEA:31319"/>
        <dbReference type="ChEBI" id="CHEBI:15378"/>
        <dbReference type="ChEBI" id="CHEBI:58223"/>
        <dbReference type="ChEBI" id="CHEBI:58272"/>
        <dbReference type="ChEBI" id="CHEBI:58885"/>
        <dbReference type="ChEBI" id="CHEBI:62600"/>
        <dbReference type="EC" id="2.4.1.266"/>
    </reaction>
    <physiologicalReaction direction="left-to-right" evidence="9">
        <dbReference type="Rhea" id="RHEA:31320"/>
    </physiologicalReaction>
</comment>
<keyword evidence="6" id="KW-0460">Magnesium</keyword>
<accession>A0A3P1SGB2</accession>
<dbReference type="RefSeq" id="WP_124868715.1">
    <property type="nucleotide sequence ID" value="NZ_RQZF01000002.1"/>
</dbReference>
<evidence type="ECO:0000256" key="11">
    <source>
        <dbReference type="SAM" id="MobiDB-lite"/>
    </source>
</evidence>
<dbReference type="Proteomes" id="UP000280444">
    <property type="component" value="Unassembled WGS sequence"/>
</dbReference>
<comment type="caution">
    <text evidence="13">The sequence shown here is derived from an EMBL/GenBank/DDBJ whole genome shotgun (WGS) entry which is preliminary data.</text>
</comment>
<reference evidence="13 14" key="1">
    <citation type="submission" date="2018-11" db="EMBL/GenBank/DDBJ databases">
        <title>Genomes From Bacteria Associated with the Canine Oral Cavity: a Test Case for Automated Genome-Based Taxonomic Assignment.</title>
        <authorList>
            <person name="Coil D.A."/>
            <person name="Jospin G."/>
            <person name="Darling A.E."/>
            <person name="Wallis C."/>
            <person name="Davis I.J."/>
            <person name="Harris S."/>
            <person name="Eisen J.A."/>
            <person name="Holcombe L.J."/>
            <person name="O'Flynn C."/>
        </authorList>
    </citation>
    <scope>NUCLEOTIDE SEQUENCE [LARGE SCALE GENOMIC DNA]</scope>
    <source>
        <strain evidence="13 14">OH770</strain>
    </source>
</reference>
<evidence type="ECO:0000256" key="1">
    <source>
        <dbReference type="ARBA" id="ARBA00001936"/>
    </source>
</evidence>
<evidence type="ECO:0000256" key="2">
    <source>
        <dbReference type="ARBA" id="ARBA00001946"/>
    </source>
</evidence>
<organism evidence="13 14">
    <name type="scientific">Schaalia canis</name>
    <dbReference type="NCBI Taxonomy" id="100469"/>
    <lineage>
        <taxon>Bacteria</taxon>
        <taxon>Bacillati</taxon>
        <taxon>Actinomycetota</taxon>
        <taxon>Actinomycetes</taxon>
        <taxon>Actinomycetales</taxon>
        <taxon>Actinomycetaceae</taxon>
        <taxon>Schaalia</taxon>
    </lineage>
</organism>
<dbReference type="OrthoDB" id="9810303at2"/>
<dbReference type="PANTHER" id="PTHR48090">
    <property type="entry name" value="UNDECAPRENYL-PHOSPHATE 4-DEOXY-4-FORMAMIDO-L-ARABINOSE TRANSFERASE-RELATED"/>
    <property type="match status" value="1"/>
</dbReference>
<dbReference type="AlphaFoldDB" id="A0A3P1SGB2"/>
<evidence type="ECO:0000256" key="6">
    <source>
        <dbReference type="ARBA" id="ARBA00022842"/>
    </source>
</evidence>
<keyword evidence="5 13" id="KW-0808">Transferase</keyword>
<gene>
    <name evidence="13" type="ORF">EII11_03695</name>
</gene>
<evidence type="ECO:0000313" key="14">
    <source>
        <dbReference type="Proteomes" id="UP000280444"/>
    </source>
</evidence>
<keyword evidence="4" id="KW-0328">Glycosyltransferase</keyword>
<protein>
    <recommendedName>
        <fullName evidence="8">Glucosyl-3-phosphoglycerate synthase</fullName>
        <ecNumber evidence="7">2.4.1.266</ecNumber>
    </recommendedName>
</protein>
<evidence type="ECO:0000256" key="8">
    <source>
        <dbReference type="ARBA" id="ARBA00040894"/>
    </source>
</evidence>